<evidence type="ECO:0000313" key="3">
    <source>
        <dbReference type="Proteomes" id="UP001153069"/>
    </source>
</evidence>
<accession>A0A9N8E114</accession>
<reference evidence="2" key="1">
    <citation type="submission" date="2020-06" db="EMBL/GenBank/DDBJ databases">
        <authorList>
            <consortium name="Plant Systems Biology data submission"/>
        </authorList>
    </citation>
    <scope>NUCLEOTIDE SEQUENCE</scope>
    <source>
        <strain evidence="2">D6</strain>
    </source>
</reference>
<organism evidence="2 3">
    <name type="scientific">Seminavis robusta</name>
    <dbReference type="NCBI Taxonomy" id="568900"/>
    <lineage>
        <taxon>Eukaryota</taxon>
        <taxon>Sar</taxon>
        <taxon>Stramenopiles</taxon>
        <taxon>Ochrophyta</taxon>
        <taxon>Bacillariophyta</taxon>
        <taxon>Bacillariophyceae</taxon>
        <taxon>Bacillariophycidae</taxon>
        <taxon>Naviculales</taxon>
        <taxon>Naviculaceae</taxon>
        <taxon>Seminavis</taxon>
    </lineage>
</organism>
<sequence length="199" mass="21720">MAKTTKTAKKSPGTVKKKTTTTKHKARSGKGGGAHMTILNTVAAINVTKGEDTVERARLSFLTNIDGKSTIANALTKLKSLGWMTVSGKEVTITKLGMENADQDALAAAAAAIPKTNADHWEKVKEKNKLNPKQTELVELLQDGKTHDKKQVIMEVYEKSNSTSANALTFLKKLKIIEVAKGKIRLHDEMFPVEPRPED</sequence>
<proteinExistence type="predicted"/>
<keyword evidence="3" id="KW-1185">Reference proteome</keyword>
<name>A0A9N8E114_9STRA</name>
<gene>
    <name evidence="2" type="ORF">SEMRO_541_G163080.1</name>
</gene>
<protein>
    <submittedName>
        <fullName evidence="2">Uncharacterized protein</fullName>
    </submittedName>
</protein>
<comment type="caution">
    <text evidence="2">The sequence shown here is derived from an EMBL/GenBank/DDBJ whole genome shotgun (WGS) entry which is preliminary data.</text>
</comment>
<evidence type="ECO:0000313" key="2">
    <source>
        <dbReference type="EMBL" id="CAB9512527.1"/>
    </source>
</evidence>
<dbReference type="Proteomes" id="UP001153069">
    <property type="component" value="Unassembled WGS sequence"/>
</dbReference>
<dbReference type="AlphaFoldDB" id="A0A9N8E114"/>
<evidence type="ECO:0000256" key="1">
    <source>
        <dbReference type="SAM" id="MobiDB-lite"/>
    </source>
</evidence>
<dbReference type="EMBL" id="CAICTM010000540">
    <property type="protein sequence ID" value="CAB9512527.1"/>
    <property type="molecule type" value="Genomic_DNA"/>
</dbReference>
<feature type="compositionally biased region" description="Basic residues" evidence="1">
    <location>
        <begin position="15"/>
        <end position="28"/>
    </location>
</feature>
<feature type="region of interest" description="Disordered" evidence="1">
    <location>
        <begin position="1"/>
        <end position="33"/>
    </location>
</feature>